<organism evidence="1">
    <name type="scientific">viral metagenome</name>
    <dbReference type="NCBI Taxonomy" id="1070528"/>
    <lineage>
        <taxon>unclassified sequences</taxon>
        <taxon>metagenomes</taxon>
        <taxon>organismal metagenomes</taxon>
    </lineage>
</organism>
<accession>A0A6C0ELT7</accession>
<name>A0A6C0ELT7_9ZZZZ</name>
<proteinExistence type="predicted"/>
<dbReference type="EMBL" id="MN738875">
    <property type="protein sequence ID" value="QHT29259.1"/>
    <property type="molecule type" value="Genomic_DNA"/>
</dbReference>
<reference evidence="1" key="1">
    <citation type="journal article" date="2020" name="Nature">
        <title>Giant virus diversity and host interactions through global metagenomics.</title>
        <authorList>
            <person name="Schulz F."/>
            <person name="Roux S."/>
            <person name="Paez-Espino D."/>
            <person name="Jungbluth S."/>
            <person name="Walsh D.A."/>
            <person name="Denef V.J."/>
            <person name="McMahon K.D."/>
            <person name="Konstantinidis K.T."/>
            <person name="Eloe-Fadrosh E.A."/>
            <person name="Kyrpides N.C."/>
            <person name="Woyke T."/>
        </authorList>
    </citation>
    <scope>NUCLEOTIDE SEQUENCE</scope>
    <source>
        <strain evidence="1">GVMAG-M-3300001351-8</strain>
    </source>
</reference>
<dbReference type="SUPFAM" id="SSF82171">
    <property type="entry name" value="DPP6 N-terminal domain-like"/>
    <property type="match status" value="1"/>
</dbReference>
<dbReference type="AlphaFoldDB" id="A0A6C0ELT7"/>
<sequence length="700" mass="79018">MPVKYNSISIFNKSKYPEGITFNNTGTKMFIAEWKESKLCCYNLSIPFKLSSAIFNSEISLGYQPGSIEFSTDGFKMFMSDYSFIYQYNLSTPFTPEINGLLIISPFFSYVVYNFKFSDTGDKLFTVSHYQGPTGIRQYRLSNPYDITNITFEYNLHIRNDASYVSDASFNHDGTKLFIMDRYQRIMEYLLTASYDLSSATYTNKITNMLSSHQIDPHALRFNTDGTKMFITDLPEFTGIAEDTSNIFEYNLTVPFDILSIPLDEELSSILLDPKTAVLLEKSLSIHPSTMSINDIVFNDDGQKMFLLGQSVRPPLEAKQMVIDRTRAEPGFDVLSTEEQKNKIAEALGKRFVGKNTIDEYTLLTPFNSISRTLTNTVDLDIVPDGSGIVFSNDGMKMFIYNGIKVFQYTLKSAFNLSDIEATNIFSKTLDNQRSALQNGQRGLSFNNDGRKLFILGDTTTKEGNAISTNLDEYTLSNPFDLSTVLYTKTTSIPPYSNIRDYYGYFQINKLIFNPNGTKMFTISNRNFKIEQYNLSIPFDISTGTNNSVYVSLDVMRGKRWSGVIDLTFNNNGSKIFILVLQYDYMFNNDLLYAESEVAKYELYENTLKVPYDLTGASEFIESISTVGRIGIALAATGIEHIVAEDSSLNTLEHGIFGGVLGALLIKIAKPLTSKKIDTTKTAVESFVTTTAKQLLFKRF</sequence>
<evidence type="ECO:0000313" key="1">
    <source>
        <dbReference type="EMBL" id="QHT29259.1"/>
    </source>
</evidence>
<protein>
    <submittedName>
        <fullName evidence="1">Uncharacterized protein</fullName>
    </submittedName>
</protein>